<proteinExistence type="predicted"/>
<feature type="region of interest" description="Disordered" evidence="4">
    <location>
        <begin position="1"/>
        <end position="134"/>
    </location>
</feature>
<feature type="compositionally biased region" description="Basic and acidic residues" evidence="4">
    <location>
        <begin position="12"/>
        <end position="23"/>
    </location>
</feature>
<dbReference type="PROSITE" id="PS50102">
    <property type="entry name" value="RRM"/>
    <property type="match status" value="1"/>
</dbReference>
<keyword evidence="9" id="KW-1185">Reference proteome</keyword>
<dbReference type="AlphaFoldDB" id="A0A9P1M5C5"/>
<dbReference type="InterPro" id="IPR012677">
    <property type="entry name" value="Nucleotide-bd_a/b_plait_sf"/>
</dbReference>
<feature type="domain" description="RRM" evidence="5">
    <location>
        <begin position="136"/>
        <end position="213"/>
    </location>
</feature>
<dbReference type="Gene3D" id="3.30.70.330">
    <property type="match status" value="1"/>
</dbReference>
<reference evidence="6" key="1">
    <citation type="submission" date="2022-10" db="EMBL/GenBank/DDBJ databases">
        <authorList>
            <person name="Chen Y."/>
            <person name="Dougan E. K."/>
            <person name="Chan C."/>
            <person name="Rhodes N."/>
            <person name="Thang M."/>
        </authorList>
    </citation>
    <scope>NUCLEOTIDE SEQUENCE</scope>
</reference>
<feature type="compositionally biased region" description="Low complexity" evidence="4">
    <location>
        <begin position="354"/>
        <end position="370"/>
    </location>
</feature>
<dbReference type="SMART" id="SM00360">
    <property type="entry name" value="RRM"/>
    <property type="match status" value="1"/>
</dbReference>
<dbReference type="OrthoDB" id="444423at2759"/>
<feature type="region of interest" description="Disordered" evidence="4">
    <location>
        <begin position="740"/>
        <end position="772"/>
    </location>
</feature>
<organism evidence="6">
    <name type="scientific">Cladocopium goreaui</name>
    <dbReference type="NCBI Taxonomy" id="2562237"/>
    <lineage>
        <taxon>Eukaryota</taxon>
        <taxon>Sar</taxon>
        <taxon>Alveolata</taxon>
        <taxon>Dinophyceae</taxon>
        <taxon>Suessiales</taxon>
        <taxon>Symbiodiniaceae</taxon>
        <taxon>Cladocopium</taxon>
    </lineage>
</organism>
<evidence type="ECO:0000313" key="6">
    <source>
        <dbReference type="EMBL" id="CAI4019240.1"/>
    </source>
</evidence>
<feature type="compositionally biased region" description="Basic and acidic residues" evidence="4">
    <location>
        <begin position="36"/>
        <end position="60"/>
    </location>
</feature>
<dbReference type="SUPFAM" id="SSF54928">
    <property type="entry name" value="RNA-binding domain, RBD"/>
    <property type="match status" value="1"/>
</dbReference>
<evidence type="ECO:0000256" key="1">
    <source>
        <dbReference type="ARBA" id="ARBA00022884"/>
    </source>
</evidence>
<keyword evidence="1 2" id="KW-0694">RNA-binding</keyword>
<dbReference type="Pfam" id="PF00076">
    <property type="entry name" value="RRM_1"/>
    <property type="match status" value="1"/>
</dbReference>
<dbReference type="PANTHER" id="PTHR48025">
    <property type="entry name" value="OS02G0815200 PROTEIN"/>
    <property type="match status" value="1"/>
</dbReference>
<dbReference type="EMBL" id="CAMXCT020006738">
    <property type="protein sequence ID" value="CAL1172615.1"/>
    <property type="molecule type" value="Genomic_DNA"/>
</dbReference>
<protein>
    <submittedName>
        <fullName evidence="8">Polyadenylate-binding protein 8 (PABP-8) (Poly(A)-binding protein 8)</fullName>
    </submittedName>
</protein>
<name>A0A9P1M5C5_9DINO</name>
<dbReference type="InterPro" id="IPR000504">
    <property type="entry name" value="RRM_dom"/>
</dbReference>
<feature type="compositionally biased region" description="Basic and acidic residues" evidence="4">
    <location>
        <begin position="116"/>
        <end position="125"/>
    </location>
</feature>
<evidence type="ECO:0000259" key="5">
    <source>
        <dbReference type="PROSITE" id="PS50102"/>
    </source>
</evidence>
<dbReference type="GO" id="GO:0003729">
    <property type="term" value="F:mRNA binding"/>
    <property type="evidence" value="ECO:0007669"/>
    <property type="project" value="TreeGrafter"/>
</dbReference>
<feature type="coiled-coil region" evidence="3">
    <location>
        <begin position="540"/>
        <end position="612"/>
    </location>
</feature>
<evidence type="ECO:0000313" key="7">
    <source>
        <dbReference type="EMBL" id="CAL1172615.1"/>
    </source>
</evidence>
<dbReference type="EMBL" id="CAMXCT030006738">
    <property type="protein sequence ID" value="CAL4806552.1"/>
    <property type="molecule type" value="Genomic_DNA"/>
</dbReference>
<dbReference type="PANTHER" id="PTHR48025:SF1">
    <property type="entry name" value="RRM DOMAIN-CONTAINING PROTEIN"/>
    <property type="match status" value="1"/>
</dbReference>
<sequence>MGGTTSTETPQEEVKERVEEKTAETPAVEASAATGVKKEPEPKKNKMPDNKKKPIPDAGHKSSPPKAPVPPGAQTSATLAPKQPAKAPSAKKKVQQAGPPQQPGLITPESQGKKGGKGEKGEKGKGGKKGGGFPGIQLCVRNLVKDATPDQLKTMFLPFGDLLSVDVKKNTDGTCRGYGFVTFAKMEDAKKAIAQMDNKHVEGKNLVVVLSDRQQGTTKAERESQATTIKGGKGKDAKGAEPKGKGGAKGKAKGPPAPPAPGAPAQAWPYGQAPEASYPYNYAYPMISPMVAYANQGYPNSQQAAAIAMQAQLLQAQQQTIQSPAAWYSPLNQMGLHQQMAPGNVPQSSPPTVSLAAATPGPPAASGEGSRPNLNQEYEGTLKSISNKNGYGFIACDETKVHYKRDVFVDSALLPEGVGGPLSEPLAGTRLLKSCMSLGFGESDSKAYLTKGLAFCTGMFDGRSADAKGSPKPKAMKTDSNASKLEPLHQLVDLAPIGEMSKSMLLNMAPYSLVDSPHEFQLKTKEMLKGVVDMVDKDHAEKFEEAKASLKSNQSELEEAAKTVATTGEEATAAKTVKQEKAEALQTAKKEVSTAKEEVAAAKSKEESLETERAAVVAEGAEYEGVLEKEWAVLKAGSLDGKKWRERAKHIDFVLKMLEPAGLDSALAGALPIAFKTKPAERGPFAEKAITYAEDLLQKAVIKLRERLNGFEAEASARAKAVADAEDVLQAALKTEEQKKEEYQAAQENESEKALALSSAKKTEKALGPKVKKAEAALAEAESGLEEVRKLTAEFKQLIEADAKVED</sequence>
<accession>A0A9P1M5C5</accession>
<gene>
    <name evidence="6" type="ORF">C1SCF055_LOCUS43754</name>
</gene>
<evidence type="ECO:0000313" key="9">
    <source>
        <dbReference type="Proteomes" id="UP001152797"/>
    </source>
</evidence>
<evidence type="ECO:0000313" key="8">
    <source>
        <dbReference type="EMBL" id="CAL4806552.1"/>
    </source>
</evidence>
<feature type="compositionally biased region" description="Basic and acidic residues" evidence="4">
    <location>
        <begin position="761"/>
        <end position="772"/>
    </location>
</feature>
<dbReference type="CDD" id="cd00590">
    <property type="entry name" value="RRM_SF"/>
    <property type="match status" value="1"/>
</dbReference>
<evidence type="ECO:0000256" key="2">
    <source>
        <dbReference type="PROSITE-ProRule" id="PRU00176"/>
    </source>
</evidence>
<reference evidence="7" key="2">
    <citation type="submission" date="2024-04" db="EMBL/GenBank/DDBJ databases">
        <authorList>
            <person name="Chen Y."/>
            <person name="Shah S."/>
            <person name="Dougan E. K."/>
            <person name="Thang M."/>
            <person name="Chan C."/>
        </authorList>
    </citation>
    <scope>NUCLEOTIDE SEQUENCE [LARGE SCALE GENOMIC DNA]</scope>
</reference>
<feature type="compositionally biased region" description="Basic and acidic residues" evidence="4">
    <location>
        <begin position="233"/>
        <end position="244"/>
    </location>
</feature>
<dbReference type="InterPro" id="IPR050502">
    <property type="entry name" value="Euk_RNA-bind_prot"/>
</dbReference>
<feature type="region of interest" description="Disordered" evidence="4">
    <location>
        <begin position="213"/>
        <end position="268"/>
    </location>
</feature>
<evidence type="ECO:0000256" key="4">
    <source>
        <dbReference type="SAM" id="MobiDB-lite"/>
    </source>
</evidence>
<dbReference type="EMBL" id="CAMXCT010006738">
    <property type="protein sequence ID" value="CAI4019240.1"/>
    <property type="molecule type" value="Genomic_DNA"/>
</dbReference>
<dbReference type="Proteomes" id="UP001152797">
    <property type="component" value="Unassembled WGS sequence"/>
</dbReference>
<feature type="region of interest" description="Disordered" evidence="4">
    <location>
        <begin position="341"/>
        <end position="372"/>
    </location>
</feature>
<comment type="caution">
    <text evidence="6">The sequence shown here is derived from an EMBL/GenBank/DDBJ whole genome shotgun (WGS) entry which is preliminary data.</text>
</comment>
<keyword evidence="3" id="KW-0175">Coiled coil</keyword>
<dbReference type="InterPro" id="IPR035979">
    <property type="entry name" value="RBD_domain_sf"/>
</dbReference>
<evidence type="ECO:0000256" key="3">
    <source>
        <dbReference type="SAM" id="Coils"/>
    </source>
</evidence>